<dbReference type="OrthoDB" id="6621265at2759"/>
<gene>
    <name evidence="2" type="ORF">CALMAC_LOCUS10332</name>
</gene>
<evidence type="ECO:0000313" key="2">
    <source>
        <dbReference type="EMBL" id="VEN49112.1"/>
    </source>
</evidence>
<sequence length="154" mass="17498">MSKLIIYVLDKVVWMLLATVLTAQALQLAGIIEAPKGLHQIDYKQENEYNFQVAIGEATSREKRETGERSKLIDSFFNIPIQTLQAVNNLVQNSRPAFRSLRDYAVKRFLKSKSTTTTTTTTEPSVESNVVKRSFPVMLKKLIPRVVPIVLKYI</sequence>
<reference evidence="2 3" key="1">
    <citation type="submission" date="2019-01" db="EMBL/GenBank/DDBJ databases">
        <authorList>
            <person name="Sayadi A."/>
        </authorList>
    </citation>
    <scope>NUCLEOTIDE SEQUENCE [LARGE SCALE GENOMIC DNA]</scope>
</reference>
<keyword evidence="1" id="KW-0732">Signal</keyword>
<evidence type="ECO:0000313" key="3">
    <source>
        <dbReference type="Proteomes" id="UP000410492"/>
    </source>
</evidence>
<organism evidence="2 3">
    <name type="scientific">Callosobruchus maculatus</name>
    <name type="common">Southern cowpea weevil</name>
    <name type="synonym">Pulse bruchid</name>
    <dbReference type="NCBI Taxonomy" id="64391"/>
    <lineage>
        <taxon>Eukaryota</taxon>
        <taxon>Metazoa</taxon>
        <taxon>Ecdysozoa</taxon>
        <taxon>Arthropoda</taxon>
        <taxon>Hexapoda</taxon>
        <taxon>Insecta</taxon>
        <taxon>Pterygota</taxon>
        <taxon>Neoptera</taxon>
        <taxon>Endopterygota</taxon>
        <taxon>Coleoptera</taxon>
        <taxon>Polyphaga</taxon>
        <taxon>Cucujiformia</taxon>
        <taxon>Chrysomeloidea</taxon>
        <taxon>Chrysomelidae</taxon>
        <taxon>Bruchinae</taxon>
        <taxon>Bruchini</taxon>
        <taxon>Callosobruchus</taxon>
    </lineage>
</organism>
<dbReference type="EMBL" id="CAACVG010008268">
    <property type="protein sequence ID" value="VEN49112.1"/>
    <property type="molecule type" value="Genomic_DNA"/>
</dbReference>
<accession>A0A653CPU9</accession>
<name>A0A653CPU9_CALMS</name>
<protein>
    <submittedName>
        <fullName evidence="2">Uncharacterized protein</fullName>
    </submittedName>
</protein>
<evidence type="ECO:0000256" key="1">
    <source>
        <dbReference type="SAM" id="SignalP"/>
    </source>
</evidence>
<feature type="chain" id="PRO_5024847083" evidence="1">
    <location>
        <begin position="26"/>
        <end position="154"/>
    </location>
</feature>
<keyword evidence="3" id="KW-1185">Reference proteome</keyword>
<proteinExistence type="predicted"/>
<dbReference type="AlphaFoldDB" id="A0A653CPU9"/>
<dbReference type="Proteomes" id="UP000410492">
    <property type="component" value="Unassembled WGS sequence"/>
</dbReference>
<feature type="signal peptide" evidence="1">
    <location>
        <begin position="1"/>
        <end position="25"/>
    </location>
</feature>